<dbReference type="Gene3D" id="3.30.420.10">
    <property type="entry name" value="Ribonuclease H-like superfamily/Ribonuclease H"/>
    <property type="match status" value="1"/>
</dbReference>
<dbReference type="Pfam" id="PF13966">
    <property type="entry name" value="zf-RVT"/>
    <property type="match status" value="1"/>
</dbReference>
<feature type="domain" description="Reverse transcriptase" evidence="1">
    <location>
        <begin position="48"/>
        <end position="317"/>
    </location>
</feature>
<dbReference type="InterPro" id="IPR026960">
    <property type="entry name" value="RVT-Znf"/>
</dbReference>
<name>A0AAE0B7G0_9ROSI</name>
<dbReference type="InterPro" id="IPR043502">
    <property type="entry name" value="DNA/RNA_pol_sf"/>
</dbReference>
<gene>
    <name evidence="2" type="ORF">Dsin_002571</name>
</gene>
<dbReference type="CDD" id="cd06222">
    <property type="entry name" value="RNase_H_like"/>
    <property type="match status" value="1"/>
</dbReference>
<dbReference type="PANTHER" id="PTHR33116">
    <property type="entry name" value="REVERSE TRANSCRIPTASE ZINC-BINDING DOMAIN-CONTAINING PROTEIN-RELATED-RELATED"/>
    <property type="match status" value="1"/>
</dbReference>
<dbReference type="AlphaFoldDB" id="A0AAE0B7G0"/>
<keyword evidence="3" id="KW-1185">Reference proteome</keyword>
<evidence type="ECO:0000313" key="2">
    <source>
        <dbReference type="EMBL" id="KAK3230690.1"/>
    </source>
</evidence>
<dbReference type="GO" id="GO:0004523">
    <property type="term" value="F:RNA-DNA hybrid ribonuclease activity"/>
    <property type="evidence" value="ECO:0007669"/>
    <property type="project" value="InterPro"/>
</dbReference>
<dbReference type="Pfam" id="PF13456">
    <property type="entry name" value="RVT_3"/>
    <property type="match status" value="1"/>
</dbReference>
<proteinExistence type="predicted"/>
<evidence type="ECO:0000259" key="1">
    <source>
        <dbReference type="PROSITE" id="PS50878"/>
    </source>
</evidence>
<dbReference type="CDD" id="cd01650">
    <property type="entry name" value="RT_nLTR_like"/>
    <property type="match status" value="1"/>
</dbReference>
<dbReference type="PANTHER" id="PTHR33116:SF86">
    <property type="entry name" value="REVERSE TRANSCRIPTASE DOMAIN-CONTAINING PROTEIN"/>
    <property type="match status" value="1"/>
</dbReference>
<dbReference type="Proteomes" id="UP001281410">
    <property type="component" value="Unassembled WGS sequence"/>
</dbReference>
<dbReference type="InterPro" id="IPR002156">
    <property type="entry name" value="RNaseH_domain"/>
</dbReference>
<sequence length="932" mass="106078">MKFSAEEVRKAVFDMKPTKAPGLDGLPAVFYQKFWDLIGQSVVSACLRVLNEGAVVDEMNNTVIALIPKVLNPESMVDFRPISLCNVLYKIIAKAISNRLKNVLAEVISDNQCAFIPGRMISDNTIVGFECLHRIKRRKRKKGSMAIKLDMSKAYDRVEWKFLEQMMIKLGFSVSWVNLIMRCVCSVNYSFQLNGEVCGNIKPSRGLRQGDPLYPYLFLICAEGLSSLIQREQNRGAISGFKCSRGGISISHLFFADDSLLFSRANEENYVTIRKILERYEKVSGQVVNYNKSAMCLSPSIPVSEGNRLAALIGIKLVDYHEKYFGLPCFTRRSKRKLFADIADRVWGKIKGWGEKLLSTGGKEILLKAVVQAVPIYFMSLFRLPKGLLKEIQRLSNRFWWGSDGRKKRIHWCTWDRLTKPKTEGGLGFRNLEISNRALLANQCWRLLKNPDSLAAKVLKGCYFRNCGFLEAPMSSGASFVWKSLIWGKELLEKGLRWRIGDGSSIYIYKDKWIPRPYTFKVLSPHVLGSAAKVKNLITPSSNWNAQFIKQHFCYEDVEAILKTPTGSLRSDDTLLWHYEGNVRYSVKSGYWLGCKLMEAPGTSTDNFVKQWWVFLWNMNVPLKIKIFIWRACFDWIPTSANLARREVPVSVRCHVCNNSVDSTLHALWNCESLEKIRTDWGPALGKIRGINGSFFDFILVLFRYLKVEDLVLFCVTIWRIWYCRNAKLHGTPNCDLSEVGTWCKQYLQEYQTSKMDNSNVSCGLDQLVVSWIPPIPYQYKTNCCSVFDRGKGRIGFGIIIRNSKGEIMASSAQFIEARFSIKMSQLLAIKRGILFGMDCGLAPNTVEINESVVVNWLSSGSHKDSEYGVILDEIDDLMHSGDRIVFCNIPKRANMPAIALAKEALKISEEAFWMEECPPFINDIVKADKPV</sequence>
<dbReference type="InterPro" id="IPR036397">
    <property type="entry name" value="RNaseH_sf"/>
</dbReference>
<dbReference type="GO" id="GO:0003676">
    <property type="term" value="F:nucleic acid binding"/>
    <property type="evidence" value="ECO:0007669"/>
    <property type="project" value="InterPro"/>
</dbReference>
<dbReference type="PROSITE" id="PS50878">
    <property type="entry name" value="RT_POL"/>
    <property type="match status" value="1"/>
</dbReference>
<accession>A0AAE0B7G0</accession>
<dbReference type="Pfam" id="PF00078">
    <property type="entry name" value="RVT_1"/>
    <property type="match status" value="1"/>
</dbReference>
<evidence type="ECO:0000313" key="3">
    <source>
        <dbReference type="Proteomes" id="UP001281410"/>
    </source>
</evidence>
<dbReference type="InterPro" id="IPR044730">
    <property type="entry name" value="RNase_H-like_dom_plant"/>
</dbReference>
<protein>
    <recommendedName>
        <fullName evidence="1">Reverse transcriptase domain-containing protein</fullName>
    </recommendedName>
</protein>
<organism evidence="2 3">
    <name type="scientific">Dipteronia sinensis</name>
    <dbReference type="NCBI Taxonomy" id="43782"/>
    <lineage>
        <taxon>Eukaryota</taxon>
        <taxon>Viridiplantae</taxon>
        <taxon>Streptophyta</taxon>
        <taxon>Embryophyta</taxon>
        <taxon>Tracheophyta</taxon>
        <taxon>Spermatophyta</taxon>
        <taxon>Magnoliopsida</taxon>
        <taxon>eudicotyledons</taxon>
        <taxon>Gunneridae</taxon>
        <taxon>Pentapetalae</taxon>
        <taxon>rosids</taxon>
        <taxon>malvids</taxon>
        <taxon>Sapindales</taxon>
        <taxon>Sapindaceae</taxon>
        <taxon>Hippocastanoideae</taxon>
        <taxon>Acereae</taxon>
        <taxon>Dipteronia</taxon>
    </lineage>
</organism>
<dbReference type="InterPro" id="IPR000477">
    <property type="entry name" value="RT_dom"/>
</dbReference>
<comment type="caution">
    <text evidence="2">The sequence shown here is derived from an EMBL/GenBank/DDBJ whole genome shotgun (WGS) entry which is preliminary data.</text>
</comment>
<dbReference type="EMBL" id="JANJYJ010000001">
    <property type="protein sequence ID" value="KAK3230690.1"/>
    <property type="molecule type" value="Genomic_DNA"/>
</dbReference>
<reference evidence="2" key="1">
    <citation type="journal article" date="2023" name="Plant J.">
        <title>Genome sequences and population genomics provide insights into the demographic history, inbreeding, and mutation load of two 'living fossil' tree species of Dipteronia.</title>
        <authorList>
            <person name="Feng Y."/>
            <person name="Comes H.P."/>
            <person name="Chen J."/>
            <person name="Zhu S."/>
            <person name="Lu R."/>
            <person name="Zhang X."/>
            <person name="Li P."/>
            <person name="Qiu J."/>
            <person name="Olsen K.M."/>
            <person name="Qiu Y."/>
        </authorList>
    </citation>
    <scope>NUCLEOTIDE SEQUENCE</scope>
    <source>
        <strain evidence="2">NBL</strain>
    </source>
</reference>
<dbReference type="SUPFAM" id="SSF56672">
    <property type="entry name" value="DNA/RNA polymerases"/>
    <property type="match status" value="1"/>
</dbReference>